<reference evidence="1" key="1">
    <citation type="submission" date="2019-12" db="EMBL/GenBank/DDBJ databases">
        <title>Comparative genomics gives insights into the taxonomy of the Azoarcus-Aromatoleum group and reveals separate origins of nif in the plant-associated Azoarcus and non-plant-associated Aromatoleum sub-groups.</title>
        <authorList>
            <person name="Lafos M."/>
            <person name="Maluk M."/>
            <person name="Batista M."/>
            <person name="Junghare M."/>
            <person name="Carmona M."/>
            <person name="Faoro H."/>
            <person name="Cruz L.M."/>
            <person name="Battistoni F."/>
            <person name="De Souza E."/>
            <person name="Pedrosa F."/>
            <person name="Chen W.-M."/>
            <person name="Poole P.S."/>
            <person name="Dixon R.A."/>
            <person name="James E.K."/>
        </authorList>
    </citation>
    <scope>NUCLEOTIDE SEQUENCE</scope>
    <source>
        <strain evidence="1">LuFRes1</strain>
    </source>
</reference>
<evidence type="ECO:0000313" key="2">
    <source>
        <dbReference type="Proteomes" id="UP000615989"/>
    </source>
</evidence>
<protein>
    <submittedName>
        <fullName evidence="1">Uncharacterized protein</fullName>
    </submittedName>
</protein>
<organism evidence="1 2">
    <name type="scientific">Aromatoleum anaerobium</name>
    <dbReference type="NCBI Taxonomy" id="182180"/>
    <lineage>
        <taxon>Bacteria</taxon>
        <taxon>Pseudomonadati</taxon>
        <taxon>Pseudomonadota</taxon>
        <taxon>Betaproteobacteria</taxon>
        <taxon>Rhodocyclales</taxon>
        <taxon>Rhodocyclaceae</taxon>
        <taxon>Aromatoleum</taxon>
    </lineage>
</organism>
<dbReference type="EMBL" id="WTVG01000113">
    <property type="protein sequence ID" value="NMG26970.1"/>
    <property type="molecule type" value="Genomic_DNA"/>
</dbReference>
<dbReference type="Proteomes" id="UP000615989">
    <property type="component" value="Unassembled WGS sequence"/>
</dbReference>
<comment type="caution">
    <text evidence="1">The sequence shown here is derived from an EMBL/GenBank/DDBJ whole genome shotgun (WGS) entry which is preliminary data.</text>
</comment>
<sequence length="72" mass="7928">MDKIGISMRGGGQHWGSFHSTRGLADQKRVADALALLVELGHLEAWQEPTRGRVKTLYVSNPKALPPELPTH</sequence>
<keyword evidence="2" id="KW-1185">Reference proteome</keyword>
<evidence type="ECO:0000313" key="1">
    <source>
        <dbReference type="EMBL" id="NMG26970.1"/>
    </source>
</evidence>
<accession>A0ABX1PQS5</accession>
<proteinExistence type="predicted"/>
<gene>
    <name evidence="1" type="ORF">GO606_20140</name>
</gene>
<dbReference type="RefSeq" id="WP_169120531.1">
    <property type="nucleotide sequence ID" value="NZ_WTVG02000038.1"/>
</dbReference>
<name>A0ABX1PQS5_9RHOO</name>